<feature type="binding site" evidence="5">
    <location>
        <position position="369"/>
    </location>
    <ligand>
        <name>Zn(2+)</name>
        <dbReference type="ChEBI" id="CHEBI:29105"/>
    </ligand>
</feature>
<evidence type="ECO:0000256" key="4">
    <source>
        <dbReference type="ARBA" id="ARBA00022833"/>
    </source>
</evidence>
<dbReference type="GO" id="GO:0005737">
    <property type="term" value="C:cytoplasm"/>
    <property type="evidence" value="ECO:0007669"/>
    <property type="project" value="UniProtKB-SubCell"/>
</dbReference>
<reference evidence="8" key="1">
    <citation type="journal article" date="2023" name="Mol. Phylogenet. Evol.">
        <title>Genome-scale phylogeny and comparative genomics of the fungal order Sordariales.</title>
        <authorList>
            <person name="Hensen N."/>
            <person name="Bonometti L."/>
            <person name="Westerberg I."/>
            <person name="Brannstrom I.O."/>
            <person name="Guillou S."/>
            <person name="Cros-Aarteil S."/>
            <person name="Calhoun S."/>
            <person name="Haridas S."/>
            <person name="Kuo A."/>
            <person name="Mondo S."/>
            <person name="Pangilinan J."/>
            <person name="Riley R."/>
            <person name="LaButti K."/>
            <person name="Andreopoulos B."/>
            <person name="Lipzen A."/>
            <person name="Chen C."/>
            <person name="Yan M."/>
            <person name="Daum C."/>
            <person name="Ng V."/>
            <person name="Clum A."/>
            <person name="Steindorff A."/>
            <person name="Ohm R.A."/>
            <person name="Martin F."/>
            <person name="Silar P."/>
            <person name="Natvig D.O."/>
            <person name="Lalanne C."/>
            <person name="Gautier V."/>
            <person name="Ament-Velasquez S.L."/>
            <person name="Kruys A."/>
            <person name="Hutchinson M.I."/>
            <person name="Powell A.J."/>
            <person name="Barry K."/>
            <person name="Miller A.N."/>
            <person name="Grigoriev I.V."/>
            <person name="Debuchy R."/>
            <person name="Gladieux P."/>
            <person name="Hiltunen Thoren M."/>
            <person name="Johannesson H."/>
        </authorList>
    </citation>
    <scope>NUCLEOTIDE SEQUENCE</scope>
    <source>
        <strain evidence="8">CBS 626.80</strain>
    </source>
</reference>
<feature type="region of interest" description="Disordered" evidence="6">
    <location>
        <begin position="310"/>
        <end position="336"/>
    </location>
</feature>
<dbReference type="InterPro" id="IPR002616">
    <property type="entry name" value="tRNA_ribo_trans-like"/>
</dbReference>
<dbReference type="InterPro" id="IPR028592">
    <property type="entry name" value="QTRTD1"/>
</dbReference>
<evidence type="ECO:0000256" key="2">
    <source>
        <dbReference type="ARBA" id="ARBA00022694"/>
    </source>
</evidence>
<feature type="binding site" evidence="5">
    <location>
        <position position="398"/>
    </location>
    <ligand>
        <name>Zn(2+)</name>
        <dbReference type="ChEBI" id="CHEBI:29105"/>
    </ligand>
</feature>
<evidence type="ECO:0000313" key="8">
    <source>
        <dbReference type="EMBL" id="KAK3948674.1"/>
    </source>
</evidence>
<keyword evidence="4 5" id="KW-0862">Zinc</keyword>
<feature type="binding site" evidence="5">
    <location>
        <position position="372"/>
    </location>
    <ligand>
        <name>Zn(2+)</name>
        <dbReference type="ChEBI" id="CHEBI:29105"/>
    </ligand>
</feature>
<dbReference type="AlphaFoldDB" id="A0AAN6NPC6"/>
<gene>
    <name evidence="8" type="ORF">QBC32DRAFT_400777</name>
</gene>
<feature type="compositionally biased region" description="Low complexity" evidence="6">
    <location>
        <begin position="323"/>
        <end position="336"/>
    </location>
</feature>
<protein>
    <recommendedName>
        <fullName evidence="5">Queuine tRNA-ribosyltransferase accessory subunit 2</fullName>
    </recommendedName>
    <alternativeName>
        <fullName evidence="5">Queuine tRNA-ribosyltransferase domain-containing protein 1</fullName>
    </alternativeName>
</protein>
<feature type="domain" description="tRNA-guanine(15) transglycosylase-like" evidence="7">
    <location>
        <begin position="25"/>
        <end position="430"/>
    </location>
</feature>
<sequence>MSSDGQQPTTTMTFELLKTAIKDGGARLGRLTFSGRRTVDTPNFFGLTSRGVIPHVTPDNVEKHLHTNGTYMALEDFIERPQQYMTRSPPIYETPSPVNKPLNSFTAMPSSIITVLGSRRLPAVCSPMGNTNQGISVFTSTGFQAVTTKEYINAVQTLNPDIAIPLADLTHKTNTPTSKRALRMAERTDDWIKEWFTEMYTKKDSKIATFAPVLPISYSMQWEYLERLSEEHASNPAVLSGLAVYDADLIPDISSSSSSSNKYKNLDPLPRLALTAPSNPHQVLRQLSLGMDIFLLPFLSTASDAGIALSFTFPPPPPPPNNPTSTSTSESAAAPESDLPLPLLPLGIDMSSPSHSVSLLPLTTNSCTCYACTTHHRAFVQHLLCAREMLGWTLLQIHNHAVVASFFAAIREALADGTFEEKARLFALRYEPEIPSGLGERPRARGYHFKSEGPNEVKKNKPAWSKFEGEGEGGEQGKEEKKEKTVEEKVDELRIQDEQSGTTSALASGVDSVAETPLVPDENADAKDLEEKGFAETVEEKK</sequence>
<feature type="compositionally biased region" description="Basic and acidic residues" evidence="6">
    <location>
        <begin position="475"/>
        <end position="497"/>
    </location>
</feature>
<comment type="function">
    <text evidence="5">Non-catalytic subunit of the queuine tRNA-ribosyltransferase (TGT) that catalyzes the base-exchange of a guanine (G) residue with queuine (Q) at position 34 (anticodon wobble position) in tRNAs with GU(N) anticodons (tRNA-Asp, -Asn, -His and -Tyr), resulting in the hypermodified nucleoside queuosine (7-(((4,5-cis-dihydroxy-2-cyclopenten-1-yl)amino)methyl)-7-deazaguanosine).</text>
</comment>
<evidence type="ECO:0000256" key="5">
    <source>
        <dbReference type="HAMAP-Rule" id="MF_03043"/>
    </source>
</evidence>
<name>A0AAN6NPC6_9PEZI</name>
<dbReference type="Gene3D" id="3.20.20.105">
    <property type="entry name" value="Queuine tRNA-ribosyltransferase-like"/>
    <property type="match status" value="1"/>
</dbReference>
<keyword evidence="3 5" id="KW-0479">Metal-binding</keyword>
<dbReference type="Pfam" id="PF01702">
    <property type="entry name" value="TGT"/>
    <property type="match status" value="1"/>
</dbReference>
<comment type="subunit">
    <text evidence="5">Heterodimer of a catalytic subunit and an accessory subunit.</text>
</comment>
<dbReference type="Proteomes" id="UP001303222">
    <property type="component" value="Unassembled WGS sequence"/>
</dbReference>
<evidence type="ECO:0000313" key="9">
    <source>
        <dbReference type="Proteomes" id="UP001303222"/>
    </source>
</evidence>
<comment type="subcellular location">
    <subcellularLocation>
        <location evidence="5">Cytoplasm</location>
    </subcellularLocation>
</comment>
<dbReference type="InterPro" id="IPR036511">
    <property type="entry name" value="TGT-like_sf"/>
</dbReference>
<dbReference type="EMBL" id="MU859251">
    <property type="protein sequence ID" value="KAK3948674.1"/>
    <property type="molecule type" value="Genomic_DNA"/>
</dbReference>
<dbReference type="HAMAP" id="MF_03043">
    <property type="entry name" value="QTRT2"/>
    <property type="match status" value="1"/>
</dbReference>
<dbReference type="SUPFAM" id="SSF51713">
    <property type="entry name" value="tRNA-guanine transglycosylase"/>
    <property type="match status" value="1"/>
</dbReference>
<dbReference type="PANTHER" id="PTHR46064:SF1">
    <property type="entry name" value="QUEUINE TRNA-RIBOSYLTRANSFERASE ACCESSORY SUBUNIT 2"/>
    <property type="match status" value="1"/>
</dbReference>
<dbReference type="GO" id="GO:0006400">
    <property type="term" value="P:tRNA modification"/>
    <property type="evidence" value="ECO:0007669"/>
    <property type="project" value="InterPro"/>
</dbReference>
<keyword evidence="1 5" id="KW-0963">Cytoplasm</keyword>
<evidence type="ECO:0000256" key="3">
    <source>
        <dbReference type="ARBA" id="ARBA00022723"/>
    </source>
</evidence>
<comment type="caution">
    <text evidence="8">The sequence shown here is derived from an EMBL/GenBank/DDBJ whole genome shotgun (WGS) entry which is preliminary data.</text>
</comment>
<evidence type="ECO:0000259" key="7">
    <source>
        <dbReference type="Pfam" id="PF01702"/>
    </source>
</evidence>
<organism evidence="8 9">
    <name type="scientific">Pseudoneurospora amorphoporcata</name>
    <dbReference type="NCBI Taxonomy" id="241081"/>
    <lineage>
        <taxon>Eukaryota</taxon>
        <taxon>Fungi</taxon>
        <taxon>Dikarya</taxon>
        <taxon>Ascomycota</taxon>
        <taxon>Pezizomycotina</taxon>
        <taxon>Sordariomycetes</taxon>
        <taxon>Sordariomycetidae</taxon>
        <taxon>Sordariales</taxon>
        <taxon>Sordariaceae</taxon>
        <taxon>Pseudoneurospora</taxon>
    </lineage>
</organism>
<dbReference type="InterPro" id="IPR050852">
    <property type="entry name" value="Queuine_tRNA-ribosyltrfase"/>
</dbReference>
<proteinExistence type="inferred from homology"/>
<dbReference type="PANTHER" id="PTHR46064">
    <property type="entry name" value="QUEUINE TRNA-RIBOSYLTRANSFERASE ACCESSORY SUBUNIT 2"/>
    <property type="match status" value="1"/>
</dbReference>
<feature type="binding site" evidence="5">
    <location>
        <position position="367"/>
    </location>
    <ligand>
        <name>Zn(2+)</name>
        <dbReference type="ChEBI" id="CHEBI:29105"/>
    </ligand>
</feature>
<feature type="compositionally biased region" description="Basic and acidic residues" evidence="6">
    <location>
        <begin position="524"/>
        <end position="542"/>
    </location>
</feature>
<reference evidence="8" key="2">
    <citation type="submission" date="2023-06" db="EMBL/GenBank/DDBJ databases">
        <authorList>
            <consortium name="Lawrence Berkeley National Laboratory"/>
            <person name="Mondo S.J."/>
            <person name="Hensen N."/>
            <person name="Bonometti L."/>
            <person name="Westerberg I."/>
            <person name="Brannstrom I.O."/>
            <person name="Guillou S."/>
            <person name="Cros-Aarteil S."/>
            <person name="Calhoun S."/>
            <person name="Haridas S."/>
            <person name="Kuo A."/>
            <person name="Pangilinan J."/>
            <person name="Riley R."/>
            <person name="Labutti K."/>
            <person name="Andreopoulos B."/>
            <person name="Lipzen A."/>
            <person name="Chen C."/>
            <person name="Yanf M."/>
            <person name="Daum C."/>
            <person name="Ng V."/>
            <person name="Clum A."/>
            <person name="Steindorff A."/>
            <person name="Ohm R."/>
            <person name="Martin F."/>
            <person name="Silar P."/>
            <person name="Natvig D."/>
            <person name="Lalanne C."/>
            <person name="Gautier V."/>
            <person name="Ament-Velasquez S.L."/>
            <person name="Kruys A."/>
            <person name="Hutchinson M.I."/>
            <person name="Powell A.J."/>
            <person name="Barry K."/>
            <person name="Miller A.N."/>
            <person name="Grigoriev I.V."/>
            <person name="Debuchy R."/>
            <person name="Gladieux P."/>
            <person name="Thoren M.H."/>
            <person name="Johannesson H."/>
        </authorList>
    </citation>
    <scope>NUCLEOTIDE SEQUENCE</scope>
    <source>
        <strain evidence="8">CBS 626.80</strain>
    </source>
</reference>
<evidence type="ECO:0000256" key="1">
    <source>
        <dbReference type="ARBA" id="ARBA00022490"/>
    </source>
</evidence>
<comment type="cofactor">
    <cofactor evidence="5">
        <name>Zn(2+)</name>
        <dbReference type="ChEBI" id="CHEBI:29105"/>
    </cofactor>
    <text evidence="5">Binds 1 zinc ion per subunit.</text>
</comment>
<dbReference type="GO" id="GO:0008479">
    <property type="term" value="F:tRNA-guanosine(34) queuine transglycosylase activity"/>
    <property type="evidence" value="ECO:0007669"/>
    <property type="project" value="UniProtKB-UniRule"/>
</dbReference>
<feature type="compositionally biased region" description="Pro residues" evidence="6">
    <location>
        <begin position="313"/>
        <end position="322"/>
    </location>
</feature>
<keyword evidence="9" id="KW-1185">Reference proteome</keyword>
<evidence type="ECO:0000256" key="6">
    <source>
        <dbReference type="SAM" id="MobiDB-lite"/>
    </source>
</evidence>
<keyword evidence="2 5" id="KW-0819">tRNA processing</keyword>
<feature type="compositionally biased region" description="Basic and acidic residues" evidence="6">
    <location>
        <begin position="449"/>
        <end position="459"/>
    </location>
</feature>
<accession>A0AAN6NPC6</accession>
<feature type="region of interest" description="Disordered" evidence="6">
    <location>
        <begin position="437"/>
        <end position="542"/>
    </location>
</feature>
<dbReference type="GO" id="GO:0046872">
    <property type="term" value="F:metal ion binding"/>
    <property type="evidence" value="ECO:0007669"/>
    <property type="project" value="UniProtKB-KW"/>
</dbReference>
<dbReference type="FunFam" id="3.20.20.105:FF:000007">
    <property type="entry name" value="Queuine tRNA-ribosyltransferase accessory subunit 2"/>
    <property type="match status" value="1"/>
</dbReference>
<comment type="similarity">
    <text evidence="5">Belongs to the queuine tRNA-ribosyltransferase family. QTRT2 subfamily.</text>
</comment>